<feature type="region of interest" description="Disordered" evidence="1">
    <location>
        <begin position="243"/>
        <end position="266"/>
    </location>
</feature>
<proteinExistence type="predicted"/>
<sequence>MNEAGASAASAAARGADPAGMADRQKAEARMNAGLEMLTNLGRLALAGASLGGKAALVGLRGTVPMLELYSGTTRKAEQDRDGDGGGLENLGFSRGEAGVIRKAFTKGILESLEISSITHPVYDGAPVYHAYNADGVMQPPHMVHFLSLGAAGSAIWRRWEASRDPPKPEPVPVVTIPAAQTVAFVATAPGEYEYIAAPQTASDIRRYAMRQRSLNPPRLAMLAHSGDPGSIRPVGPRMISEPNPLSGTRAWSKASPNRGRTTALQVGTTFPPSRRQGCGCGGIPADGCGCGCGGTSSCDCGCGGQEARAFPPARRDDDGGCVSIFSISCETRWRIRDCLKVSFCDFLRCVGDELCEREEGDEIDLRECLEDFLCSFLTCLPDAICPPPQPCKPCCPPRLIESCHCNFAVGE</sequence>
<feature type="compositionally biased region" description="Polar residues" evidence="1">
    <location>
        <begin position="255"/>
        <end position="266"/>
    </location>
</feature>
<name>A0ABY1YJV0_9RHOB</name>
<feature type="compositionally biased region" description="Low complexity" evidence="1">
    <location>
        <begin position="1"/>
        <end position="22"/>
    </location>
</feature>
<evidence type="ECO:0000313" key="2">
    <source>
        <dbReference type="EMBL" id="TBN50118.1"/>
    </source>
</evidence>
<keyword evidence="3" id="KW-1185">Reference proteome</keyword>
<dbReference type="EMBL" id="SIRL01000006">
    <property type="protein sequence ID" value="TBN50118.1"/>
    <property type="molecule type" value="Genomic_DNA"/>
</dbReference>
<gene>
    <name evidence="2" type="ORF">EYF88_10890</name>
</gene>
<accession>A0ABY1YJV0</accession>
<comment type="caution">
    <text evidence="2">The sequence shown here is derived from an EMBL/GenBank/DDBJ whole genome shotgun (WGS) entry which is preliminary data.</text>
</comment>
<evidence type="ECO:0000313" key="3">
    <source>
        <dbReference type="Proteomes" id="UP000292859"/>
    </source>
</evidence>
<dbReference type="Proteomes" id="UP000292859">
    <property type="component" value="Unassembled WGS sequence"/>
</dbReference>
<feature type="region of interest" description="Disordered" evidence="1">
    <location>
        <begin position="1"/>
        <end position="25"/>
    </location>
</feature>
<dbReference type="RefSeq" id="WP_131023346.1">
    <property type="nucleotide sequence ID" value="NZ_FZNM01000006.1"/>
</dbReference>
<evidence type="ECO:0000256" key="1">
    <source>
        <dbReference type="SAM" id="MobiDB-lite"/>
    </source>
</evidence>
<reference evidence="2 3" key="1">
    <citation type="submission" date="2019-02" db="EMBL/GenBank/DDBJ databases">
        <authorList>
            <person name="Zhang G."/>
        </authorList>
    </citation>
    <scope>NUCLEOTIDE SEQUENCE [LARGE SCALE GENOMIC DNA]</scope>
    <source>
        <strain evidence="2 3">CMB17</strain>
    </source>
</reference>
<organism evidence="2 3">
    <name type="scientific">Paracoccus sediminis</name>
    <dbReference type="NCBI Taxonomy" id="1214787"/>
    <lineage>
        <taxon>Bacteria</taxon>
        <taxon>Pseudomonadati</taxon>
        <taxon>Pseudomonadota</taxon>
        <taxon>Alphaproteobacteria</taxon>
        <taxon>Rhodobacterales</taxon>
        <taxon>Paracoccaceae</taxon>
        <taxon>Paracoccus</taxon>
    </lineage>
</organism>
<protein>
    <submittedName>
        <fullName evidence="2">Uncharacterized protein</fullName>
    </submittedName>
</protein>